<dbReference type="PANTHER" id="PTHR45527:SF1">
    <property type="entry name" value="FATTY ACID SYNTHASE"/>
    <property type="match status" value="1"/>
</dbReference>
<dbReference type="PROSITE" id="PS50075">
    <property type="entry name" value="CARRIER"/>
    <property type="match status" value="1"/>
</dbReference>
<evidence type="ECO:0000256" key="3">
    <source>
        <dbReference type="ARBA" id="ARBA00022598"/>
    </source>
</evidence>
<dbReference type="RefSeq" id="XP_007718851.1">
    <property type="nucleotide sequence ID" value="XM_007720661.1"/>
</dbReference>
<dbReference type="GO" id="GO:0005737">
    <property type="term" value="C:cytoplasm"/>
    <property type="evidence" value="ECO:0007669"/>
    <property type="project" value="TreeGrafter"/>
</dbReference>
<evidence type="ECO:0000313" key="5">
    <source>
        <dbReference type="EMBL" id="EUC26843.1"/>
    </source>
</evidence>
<dbReference type="Proteomes" id="UP000053841">
    <property type="component" value="Unassembled WGS sequence"/>
</dbReference>
<reference evidence="5 6" key="1">
    <citation type="journal article" date="2013" name="PLoS Genet.">
        <title>Comparative genome structure, secondary metabolite, and effector coding capacity across Cochliobolus pathogens.</title>
        <authorList>
            <person name="Condon B.J."/>
            <person name="Leng Y."/>
            <person name="Wu D."/>
            <person name="Bushley K.E."/>
            <person name="Ohm R.A."/>
            <person name="Otillar R."/>
            <person name="Martin J."/>
            <person name="Schackwitz W."/>
            <person name="Grimwood J."/>
            <person name="MohdZainudin N."/>
            <person name="Xue C."/>
            <person name="Wang R."/>
            <person name="Manning V.A."/>
            <person name="Dhillon B."/>
            <person name="Tu Z.J."/>
            <person name="Steffenson B.J."/>
            <person name="Salamov A."/>
            <person name="Sun H."/>
            <person name="Lowry S."/>
            <person name="LaButti K."/>
            <person name="Han J."/>
            <person name="Copeland A."/>
            <person name="Lindquist E."/>
            <person name="Barry K."/>
            <person name="Schmutz J."/>
            <person name="Baker S.E."/>
            <person name="Ciuffetti L.M."/>
            <person name="Grigoriev I.V."/>
            <person name="Zhong S."/>
            <person name="Turgeon B.G."/>
        </authorList>
    </citation>
    <scope>NUCLEOTIDE SEQUENCE [LARGE SCALE GENOMIC DNA]</scope>
    <source>
        <strain evidence="5 6">26-R-13</strain>
    </source>
</reference>
<dbReference type="Pfam" id="PF00501">
    <property type="entry name" value="AMP-binding"/>
    <property type="match status" value="1"/>
</dbReference>
<dbReference type="Gene3D" id="1.10.1200.10">
    <property type="entry name" value="ACP-like"/>
    <property type="match status" value="1"/>
</dbReference>
<dbReference type="SUPFAM" id="SSF47336">
    <property type="entry name" value="ACP-like"/>
    <property type="match status" value="1"/>
</dbReference>
<evidence type="ECO:0000256" key="1">
    <source>
        <dbReference type="ARBA" id="ARBA00022450"/>
    </source>
</evidence>
<dbReference type="KEGG" id="bze:COCCADRAFT_113232"/>
<dbReference type="AlphaFoldDB" id="W6XMX0"/>
<dbReference type="NCBIfam" id="TIGR01733">
    <property type="entry name" value="AA-adenyl-dom"/>
    <property type="match status" value="1"/>
</dbReference>
<dbReference type="eggNOG" id="KOG1178">
    <property type="taxonomic scope" value="Eukaryota"/>
</dbReference>
<dbReference type="InterPro" id="IPR010071">
    <property type="entry name" value="AA_adenyl_dom"/>
</dbReference>
<name>W6XMX0_COCC2</name>
<evidence type="ECO:0000313" key="6">
    <source>
        <dbReference type="Proteomes" id="UP000053841"/>
    </source>
</evidence>
<keyword evidence="2" id="KW-0597">Phosphoprotein</keyword>
<dbReference type="GO" id="GO:0016874">
    <property type="term" value="F:ligase activity"/>
    <property type="evidence" value="ECO:0007669"/>
    <property type="project" value="UniProtKB-KW"/>
</dbReference>
<gene>
    <name evidence="5" type="ORF">COCCADRAFT_113232</name>
</gene>
<dbReference type="Gene3D" id="3.40.50.12780">
    <property type="entry name" value="N-terminal domain of ligase-like"/>
    <property type="match status" value="1"/>
</dbReference>
<dbReference type="CDD" id="cd05918">
    <property type="entry name" value="A_NRPS_SidN3_like"/>
    <property type="match status" value="1"/>
</dbReference>
<dbReference type="InterPro" id="IPR045851">
    <property type="entry name" value="AMP-bd_C_sf"/>
</dbReference>
<sequence>MVYDGGDVERFPGIEALATFQAENMERAANFWKQYLDGLDASLFPVLPSGLTLPRPNSQAQYRTSFPTLAQQKWKNTIVVQAALGVLLSRYTNSSEALFGIMVERPPLFEGKEWPIDGATRTIVPSRITCRFDQSVSDLMQTITIHDSAMREFEQIGIDKIRLTDSFGDTACEIQTVLVVSGDRDAPSPRLHEVVAGELNRFVPYTNYALLLNCHIVNGSALLNARYDSRVVDDAQMARFLRQLGSLITQFQSNSTSLLIREVDTTTQEDRLEIEKWNSKRLRTTEVSIDEVVSKRTARAPGAIAVNAWDGEWTYAELEALSSSLGKYLQSLNLDSGHVIPLCFEKSKWTIAAMFGVLKAGLAFTLVDPTFPAARIAQICRQISATVALSSKLHFDTMSTLVSHRIIVDDTFFQSLSENMNVATACSKPQDLAYVIFTSGSTGDPKGSMIEHRGFASCALEFGSALGIGSHTRALQFASYAFGACLLEIIATLMHGGCVCVPSEEDRMNNLPGFLRISKANWAILTPSLARGIEPESVPGLRTLVLAGEPMTADIRDIWASRVQLINGYGQSESSTICSATKINLSIAEPNSIGHAVGARFWIAEPENTNKLAPIGGIGELIIESPGIARGYVNPPPPDESPFLMTVPLWYRPRHPLDTFKFYRTGDLVCYRSDGTVVYLGRKDLQVKIRGQRVEIGDVETHLRQQLPDHMIPIVEAVKIPNASESRVLIAFLVGAFKKDEKIPNAISAATSYILSSSDAAHISRKLRKVLVPYSIPSYYIRLHRLVTTATGKTDRRKLRAMGSSLLTEEIKNRASEMTAKANETTGVNHNLQQVWIEGLGLAPHSIMQKANFFELGGDSIIAIKMANIARGLGLELKVADIMLNPTFEDLAHTIN</sequence>
<dbReference type="PROSITE" id="PS00455">
    <property type="entry name" value="AMP_BINDING"/>
    <property type="match status" value="1"/>
</dbReference>
<dbReference type="EMBL" id="KI965096">
    <property type="protein sequence ID" value="EUC26843.1"/>
    <property type="molecule type" value="Genomic_DNA"/>
</dbReference>
<keyword evidence="3" id="KW-0436">Ligase</keyword>
<dbReference type="GO" id="GO:0031177">
    <property type="term" value="F:phosphopantetheine binding"/>
    <property type="evidence" value="ECO:0007669"/>
    <property type="project" value="TreeGrafter"/>
</dbReference>
<keyword evidence="1" id="KW-0596">Phosphopantetheine</keyword>
<dbReference type="Gene3D" id="3.30.559.30">
    <property type="entry name" value="Nonribosomal peptide synthetase, condensation domain"/>
    <property type="match status" value="1"/>
</dbReference>
<organism evidence="5 6">
    <name type="scientific">Cochliobolus carbonum (strain 26-R-13)</name>
    <name type="common">Maize leaf spot fungus</name>
    <name type="synonym">Bipolaris zeicola</name>
    <dbReference type="NCBI Taxonomy" id="930089"/>
    <lineage>
        <taxon>Eukaryota</taxon>
        <taxon>Fungi</taxon>
        <taxon>Dikarya</taxon>
        <taxon>Ascomycota</taxon>
        <taxon>Pezizomycotina</taxon>
        <taxon>Dothideomycetes</taxon>
        <taxon>Pleosporomycetidae</taxon>
        <taxon>Pleosporales</taxon>
        <taxon>Pleosporineae</taxon>
        <taxon>Pleosporaceae</taxon>
        <taxon>Bipolaris</taxon>
    </lineage>
</organism>
<dbReference type="InterPro" id="IPR006162">
    <property type="entry name" value="Ppantetheine_attach_site"/>
</dbReference>
<dbReference type="InterPro" id="IPR036736">
    <property type="entry name" value="ACP-like_sf"/>
</dbReference>
<dbReference type="PANTHER" id="PTHR45527">
    <property type="entry name" value="NONRIBOSOMAL PEPTIDE SYNTHETASE"/>
    <property type="match status" value="1"/>
</dbReference>
<dbReference type="Pfam" id="PF00550">
    <property type="entry name" value="PP-binding"/>
    <property type="match status" value="1"/>
</dbReference>
<dbReference type="InterPro" id="IPR042099">
    <property type="entry name" value="ANL_N_sf"/>
</dbReference>
<proteinExistence type="predicted"/>
<dbReference type="STRING" id="930089.W6XMX0"/>
<dbReference type="GeneID" id="19144605"/>
<evidence type="ECO:0000259" key="4">
    <source>
        <dbReference type="PROSITE" id="PS50075"/>
    </source>
</evidence>
<dbReference type="InterPro" id="IPR020845">
    <property type="entry name" value="AMP-binding_CS"/>
</dbReference>
<dbReference type="SUPFAM" id="SSF56801">
    <property type="entry name" value="Acetyl-CoA synthetase-like"/>
    <property type="match status" value="1"/>
</dbReference>
<feature type="non-terminal residue" evidence="5">
    <location>
        <position position="896"/>
    </location>
</feature>
<dbReference type="InterPro" id="IPR000873">
    <property type="entry name" value="AMP-dep_synth/lig_dom"/>
</dbReference>
<evidence type="ECO:0000256" key="2">
    <source>
        <dbReference type="ARBA" id="ARBA00022553"/>
    </source>
</evidence>
<dbReference type="GO" id="GO:0044550">
    <property type="term" value="P:secondary metabolite biosynthetic process"/>
    <property type="evidence" value="ECO:0007669"/>
    <property type="project" value="TreeGrafter"/>
</dbReference>
<dbReference type="GO" id="GO:0043041">
    <property type="term" value="P:amino acid activation for nonribosomal peptide biosynthetic process"/>
    <property type="evidence" value="ECO:0007669"/>
    <property type="project" value="TreeGrafter"/>
</dbReference>
<dbReference type="SUPFAM" id="SSF52777">
    <property type="entry name" value="CoA-dependent acyltransferases"/>
    <property type="match status" value="1"/>
</dbReference>
<feature type="domain" description="Carrier" evidence="4">
    <location>
        <begin position="823"/>
        <end position="896"/>
    </location>
</feature>
<protein>
    <recommendedName>
        <fullName evidence="4">Carrier domain-containing protein</fullName>
    </recommendedName>
</protein>
<dbReference type="Gene3D" id="3.30.300.30">
    <property type="match status" value="1"/>
</dbReference>
<dbReference type="InterPro" id="IPR009081">
    <property type="entry name" value="PP-bd_ACP"/>
</dbReference>
<keyword evidence="6" id="KW-1185">Reference proteome</keyword>
<dbReference type="OrthoDB" id="416786at2759"/>
<dbReference type="HOGENOM" id="CLU_000022_2_12_1"/>
<accession>W6XMX0</accession>
<dbReference type="PROSITE" id="PS00012">
    <property type="entry name" value="PHOSPHOPANTETHEINE"/>
    <property type="match status" value="1"/>
</dbReference>